<dbReference type="InterPro" id="IPR052359">
    <property type="entry name" value="HTH-type_reg/antitoxin"/>
</dbReference>
<accession>A0ABQ3DWR4</accession>
<gene>
    <name evidence="5" type="ORF">GCM10009038_11430</name>
</gene>
<dbReference type="SUPFAM" id="SSF47413">
    <property type="entry name" value="lambda repressor-like DNA-binding domains"/>
    <property type="match status" value="1"/>
</dbReference>
<dbReference type="RefSeq" id="WP_189443670.1">
    <property type="nucleotide sequence ID" value="NZ_BMZI01000002.1"/>
</dbReference>
<evidence type="ECO:0000313" key="6">
    <source>
        <dbReference type="Proteomes" id="UP000646745"/>
    </source>
</evidence>
<name>A0ABQ3DWR4_9GAMM</name>
<proteinExistence type="predicted"/>
<dbReference type="Proteomes" id="UP000646745">
    <property type="component" value="Unassembled WGS sequence"/>
</dbReference>
<dbReference type="Gene3D" id="1.10.260.40">
    <property type="entry name" value="lambda repressor-like DNA-binding domains"/>
    <property type="match status" value="1"/>
</dbReference>
<evidence type="ECO:0000313" key="5">
    <source>
        <dbReference type="EMBL" id="GHB14705.1"/>
    </source>
</evidence>
<dbReference type="PROSITE" id="PS50943">
    <property type="entry name" value="HTH_CROC1"/>
    <property type="match status" value="1"/>
</dbReference>
<dbReference type="PANTHER" id="PTHR36511">
    <property type="entry name" value="MERR FAMILY BACTERIAL REGULATORY PROTEIN"/>
    <property type="match status" value="1"/>
</dbReference>
<keyword evidence="6" id="KW-1185">Reference proteome</keyword>
<dbReference type="SMART" id="SM00530">
    <property type="entry name" value="HTH_XRE"/>
    <property type="match status" value="1"/>
</dbReference>
<evidence type="ECO:0000256" key="1">
    <source>
        <dbReference type="ARBA" id="ARBA00023015"/>
    </source>
</evidence>
<keyword evidence="2" id="KW-0238">DNA-binding</keyword>
<keyword evidence="3" id="KW-0804">Transcription</keyword>
<dbReference type="InterPro" id="IPR001387">
    <property type="entry name" value="Cro/C1-type_HTH"/>
</dbReference>
<dbReference type="InterPro" id="IPR010982">
    <property type="entry name" value="Lambda_DNA-bd_dom_sf"/>
</dbReference>
<feature type="domain" description="HTH cro/C1-type" evidence="4">
    <location>
        <begin position="36"/>
        <end position="89"/>
    </location>
</feature>
<evidence type="ECO:0000259" key="4">
    <source>
        <dbReference type="PROSITE" id="PS50943"/>
    </source>
</evidence>
<sequence>MSSIFHGLFESVQQMDDIVKGDAEPSREFVVTPVSVRNIRLQTGLSQERFASLIDVRVATLRNWEQGRREPTGPARALLRAIHTDPRHVLPALAQE</sequence>
<dbReference type="PANTHER" id="PTHR36511:SF4">
    <property type="entry name" value="ANTITOXIN MQSA"/>
    <property type="match status" value="1"/>
</dbReference>
<evidence type="ECO:0000256" key="2">
    <source>
        <dbReference type="ARBA" id="ARBA00023125"/>
    </source>
</evidence>
<comment type="caution">
    <text evidence="5">The sequence shown here is derived from an EMBL/GenBank/DDBJ whole genome shotgun (WGS) entry which is preliminary data.</text>
</comment>
<dbReference type="EMBL" id="BMZI01000002">
    <property type="protein sequence ID" value="GHB14705.1"/>
    <property type="molecule type" value="Genomic_DNA"/>
</dbReference>
<reference evidence="6" key="1">
    <citation type="journal article" date="2019" name="Int. J. Syst. Evol. Microbiol.">
        <title>The Global Catalogue of Microorganisms (GCM) 10K type strain sequencing project: providing services to taxonomists for standard genome sequencing and annotation.</title>
        <authorList>
            <consortium name="The Broad Institute Genomics Platform"/>
            <consortium name="The Broad Institute Genome Sequencing Center for Infectious Disease"/>
            <person name="Wu L."/>
            <person name="Ma J."/>
        </authorList>
    </citation>
    <scope>NUCLEOTIDE SEQUENCE [LARGE SCALE GENOMIC DNA]</scope>
    <source>
        <strain evidence="6">KCTC 32998</strain>
    </source>
</reference>
<protein>
    <submittedName>
        <fullName evidence="5">Transcriptional regulator</fullName>
    </submittedName>
</protein>
<dbReference type="Pfam" id="PF01381">
    <property type="entry name" value="HTH_3"/>
    <property type="match status" value="1"/>
</dbReference>
<organism evidence="5 6">
    <name type="scientific">Salinicola rhizosphaerae</name>
    <dbReference type="NCBI Taxonomy" id="1443141"/>
    <lineage>
        <taxon>Bacteria</taxon>
        <taxon>Pseudomonadati</taxon>
        <taxon>Pseudomonadota</taxon>
        <taxon>Gammaproteobacteria</taxon>
        <taxon>Oceanospirillales</taxon>
        <taxon>Halomonadaceae</taxon>
        <taxon>Salinicola</taxon>
    </lineage>
</organism>
<evidence type="ECO:0000256" key="3">
    <source>
        <dbReference type="ARBA" id="ARBA00023163"/>
    </source>
</evidence>
<dbReference type="CDD" id="cd00093">
    <property type="entry name" value="HTH_XRE"/>
    <property type="match status" value="1"/>
</dbReference>
<keyword evidence="1" id="KW-0805">Transcription regulation</keyword>